<evidence type="ECO:0000259" key="1">
    <source>
        <dbReference type="PROSITE" id="PS51729"/>
    </source>
</evidence>
<dbReference type="Gene3D" id="3.40.630.30">
    <property type="match status" value="1"/>
</dbReference>
<accession>A0ABP3NPQ6</accession>
<dbReference type="InterPro" id="IPR045057">
    <property type="entry name" value="Gcn5-rel_NAT"/>
</dbReference>
<sequence>MTTAEVQHQPQQQRFVLHLDGAEAVLDYVITGKVINFHHTFVPVEFRGKGLAEKLVRHGLAWAKAQQYQITASCWYVQKFLR</sequence>
<dbReference type="SUPFAM" id="SSF55729">
    <property type="entry name" value="Acyl-CoA N-acyltransferases (Nat)"/>
    <property type="match status" value="1"/>
</dbReference>
<dbReference type="InterPro" id="IPR031165">
    <property type="entry name" value="GNAT_YJDJ"/>
</dbReference>
<keyword evidence="3" id="KW-1185">Reference proteome</keyword>
<dbReference type="PANTHER" id="PTHR31435">
    <property type="entry name" value="PROTEIN NATD1"/>
    <property type="match status" value="1"/>
</dbReference>
<dbReference type="Proteomes" id="UP001501169">
    <property type="component" value="Unassembled WGS sequence"/>
</dbReference>
<proteinExistence type="predicted"/>
<reference evidence="3" key="1">
    <citation type="journal article" date="2019" name="Int. J. Syst. Evol. Microbiol.">
        <title>The Global Catalogue of Microorganisms (GCM) 10K type strain sequencing project: providing services to taxonomists for standard genome sequencing and annotation.</title>
        <authorList>
            <consortium name="The Broad Institute Genomics Platform"/>
            <consortium name="The Broad Institute Genome Sequencing Center for Infectious Disease"/>
            <person name="Wu L."/>
            <person name="Ma J."/>
        </authorList>
    </citation>
    <scope>NUCLEOTIDE SEQUENCE [LARGE SCALE GENOMIC DNA]</scope>
    <source>
        <strain evidence="3">JCM 14331</strain>
    </source>
</reference>
<name>A0ABP3NPQ6_9GAMM</name>
<comment type="caution">
    <text evidence="2">The sequence shown here is derived from an EMBL/GenBank/DDBJ whole genome shotgun (WGS) entry which is preliminary data.</text>
</comment>
<dbReference type="EMBL" id="BAAAEO010000002">
    <property type="protein sequence ID" value="GAA0546402.1"/>
    <property type="molecule type" value="Genomic_DNA"/>
</dbReference>
<dbReference type="RefSeq" id="WP_226766245.1">
    <property type="nucleotide sequence ID" value="NZ_BAAAEO010000002.1"/>
</dbReference>
<organism evidence="2 3">
    <name type="scientific">Rheinheimera aquimaris</name>
    <dbReference type="NCBI Taxonomy" id="412437"/>
    <lineage>
        <taxon>Bacteria</taxon>
        <taxon>Pseudomonadati</taxon>
        <taxon>Pseudomonadota</taxon>
        <taxon>Gammaproteobacteria</taxon>
        <taxon>Chromatiales</taxon>
        <taxon>Chromatiaceae</taxon>
        <taxon>Rheinheimera</taxon>
    </lineage>
</organism>
<protein>
    <submittedName>
        <fullName evidence="2">GNAT family N-acetyltransferase</fullName>
    </submittedName>
</protein>
<gene>
    <name evidence="2" type="ORF">GCM10009098_12490</name>
</gene>
<feature type="domain" description="N-acetyltransferase" evidence="1">
    <location>
        <begin position="7"/>
        <end position="82"/>
    </location>
</feature>
<dbReference type="PANTHER" id="PTHR31435:SF9">
    <property type="entry name" value="PROTEIN NATD1"/>
    <property type="match status" value="1"/>
</dbReference>
<dbReference type="InterPro" id="IPR016181">
    <property type="entry name" value="Acyl_CoA_acyltransferase"/>
</dbReference>
<evidence type="ECO:0000313" key="3">
    <source>
        <dbReference type="Proteomes" id="UP001501169"/>
    </source>
</evidence>
<dbReference type="CDD" id="cd04301">
    <property type="entry name" value="NAT_SF"/>
    <property type="match status" value="1"/>
</dbReference>
<dbReference type="PROSITE" id="PS51729">
    <property type="entry name" value="GNAT_YJDJ"/>
    <property type="match status" value="1"/>
</dbReference>
<evidence type="ECO:0000313" key="2">
    <source>
        <dbReference type="EMBL" id="GAA0546402.1"/>
    </source>
</evidence>
<dbReference type="Pfam" id="PF14542">
    <property type="entry name" value="Acetyltransf_CG"/>
    <property type="match status" value="1"/>
</dbReference>